<dbReference type="AlphaFoldDB" id="A0A023GA48"/>
<name>A0A023GA48_AMBTT</name>
<reference evidence="2" key="1">
    <citation type="submission" date="2014-03" db="EMBL/GenBank/DDBJ databases">
        <title>The sialotranscriptome of Amblyomma triste, Amblyomma parvum and Amblyomma cajennense ticks, uncovered by 454-based RNA-seq.</title>
        <authorList>
            <person name="Garcia G.R."/>
            <person name="Gardinassi L.G."/>
            <person name="Ribeiro J.M."/>
            <person name="Anatriello E."/>
            <person name="Ferreira B.R."/>
            <person name="Moreira H.N."/>
            <person name="Mafra C."/>
            <person name="Olegario M.M."/>
            <person name="Szabo P.J."/>
            <person name="Miranda-Santos I.K."/>
            <person name="Maruyama S.R."/>
        </authorList>
    </citation>
    <scope>NUCLEOTIDE SEQUENCE</scope>
    <source>
        <strain evidence="2">Mato Grasso do Sul</strain>
        <tissue evidence="2">Salivary glands</tissue>
    </source>
</reference>
<evidence type="ECO:0000313" key="2">
    <source>
        <dbReference type="EMBL" id="JAC30724.1"/>
    </source>
</evidence>
<evidence type="ECO:0008006" key="3">
    <source>
        <dbReference type="Google" id="ProtNLM"/>
    </source>
</evidence>
<evidence type="ECO:0000256" key="1">
    <source>
        <dbReference type="SAM" id="SignalP"/>
    </source>
</evidence>
<dbReference type="Gene3D" id="2.40.128.20">
    <property type="match status" value="1"/>
</dbReference>
<feature type="signal peptide" evidence="1">
    <location>
        <begin position="1"/>
        <end position="15"/>
    </location>
</feature>
<dbReference type="InterPro" id="IPR012674">
    <property type="entry name" value="Calycin"/>
</dbReference>
<feature type="chain" id="PRO_5013243635" description="Lipocalin-2 1" evidence="1">
    <location>
        <begin position="16"/>
        <end position="177"/>
    </location>
</feature>
<protein>
    <recommendedName>
        <fullName evidence="3">Lipocalin-2 1</fullName>
    </recommendedName>
</protein>
<dbReference type="Pfam" id="PF02098">
    <property type="entry name" value="His_binding"/>
    <property type="match status" value="1"/>
</dbReference>
<organism evidence="2">
    <name type="scientific">Amblyomma triste</name>
    <name type="common">Neotropical tick</name>
    <dbReference type="NCBI Taxonomy" id="251400"/>
    <lineage>
        <taxon>Eukaryota</taxon>
        <taxon>Metazoa</taxon>
        <taxon>Ecdysozoa</taxon>
        <taxon>Arthropoda</taxon>
        <taxon>Chelicerata</taxon>
        <taxon>Arachnida</taxon>
        <taxon>Acari</taxon>
        <taxon>Parasitiformes</taxon>
        <taxon>Ixodida</taxon>
        <taxon>Ixodoidea</taxon>
        <taxon>Ixodidae</taxon>
        <taxon>Amblyomminae</taxon>
        <taxon>Amblyomma</taxon>
    </lineage>
</organism>
<proteinExistence type="evidence at transcript level"/>
<accession>A0A023GA48</accession>
<dbReference type="InterPro" id="IPR002970">
    <property type="entry name" value="Tick_his-bd"/>
</dbReference>
<sequence length="177" mass="20593">MLRFVLPFLLYSVFATSDVSEEDPNSKYTETLDELINYLSTDDKIWLVLKSTAERSELCVNNQKRKLENDKYEFMQRFVTITGIKHRDLYATLKEENGIGTMDVSAIEGQSGTKYFLQHVNVNEECALMTYKANGRTNCHLYVRNAKLADTRPRECEKIYDKFCQEKHLISYNGCET</sequence>
<dbReference type="GO" id="GO:0030682">
    <property type="term" value="P:symbiont-mediated perturbation of host defenses"/>
    <property type="evidence" value="ECO:0007669"/>
    <property type="project" value="InterPro"/>
</dbReference>
<keyword evidence="1" id="KW-0732">Signal</keyword>
<dbReference type="EMBL" id="GBBM01004694">
    <property type="protein sequence ID" value="JAC30724.1"/>
    <property type="molecule type" value="mRNA"/>
</dbReference>
<dbReference type="GO" id="GO:0043176">
    <property type="term" value="F:amine binding"/>
    <property type="evidence" value="ECO:0007669"/>
    <property type="project" value="InterPro"/>
</dbReference>
<dbReference type="SUPFAM" id="SSF50814">
    <property type="entry name" value="Lipocalins"/>
    <property type="match status" value="1"/>
</dbReference>